<accession>A0A7U2HZF9</accession>
<name>A0A7U2HZF9_PHANO</name>
<evidence type="ECO:0000313" key="3">
    <source>
        <dbReference type="Proteomes" id="UP000663193"/>
    </source>
</evidence>
<gene>
    <name evidence="2" type="ORF">JI435_429530</name>
</gene>
<protein>
    <submittedName>
        <fullName evidence="2">Uncharacterized protein</fullName>
    </submittedName>
</protein>
<feature type="compositionally biased region" description="Low complexity" evidence="1">
    <location>
        <begin position="8"/>
        <end position="22"/>
    </location>
</feature>
<feature type="region of interest" description="Disordered" evidence="1">
    <location>
        <begin position="1"/>
        <end position="80"/>
    </location>
</feature>
<evidence type="ECO:0000313" key="2">
    <source>
        <dbReference type="EMBL" id="QRC93747.1"/>
    </source>
</evidence>
<evidence type="ECO:0000256" key="1">
    <source>
        <dbReference type="SAM" id="MobiDB-lite"/>
    </source>
</evidence>
<sequence>MYSESQESLSTWSIPSSLPSSSRQGESIQPVAGCDVTSPPCYPPDSSEPTPSSRNTNDFYVDVDNDADDELSTSSSTPPARSFRIAGLVQSNKIFQW</sequence>
<keyword evidence="3" id="KW-1185">Reference proteome</keyword>
<proteinExistence type="predicted"/>
<reference evidence="3" key="1">
    <citation type="journal article" date="2021" name="BMC Genomics">
        <title>Chromosome-level genome assembly and manually-curated proteome of model necrotroph Parastagonospora nodorum Sn15 reveals a genome-wide trove of candidate effector homologs, and redundancy of virulence-related functions within an accessory chromosome.</title>
        <authorList>
            <person name="Bertazzoni S."/>
            <person name="Jones D.A.B."/>
            <person name="Phan H.T."/>
            <person name="Tan K.-C."/>
            <person name="Hane J.K."/>
        </authorList>
    </citation>
    <scope>NUCLEOTIDE SEQUENCE [LARGE SCALE GENOMIC DNA]</scope>
    <source>
        <strain evidence="3">SN15 / ATCC MYA-4574 / FGSC 10173)</strain>
    </source>
</reference>
<feature type="compositionally biased region" description="Polar residues" evidence="1">
    <location>
        <begin position="47"/>
        <end position="56"/>
    </location>
</feature>
<feature type="compositionally biased region" description="Acidic residues" evidence="1">
    <location>
        <begin position="61"/>
        <end position="71"/>
    </location>
</feature>
<dbReference type="VEuPathDB" id="FungiDB:JI435_429530"/>
<dbReference type="Proteomes" id="UP000663193">
    <property type="component" value="Chromosome 3"/>
</dbReference>
<dbReference type="EMBL" id="CP069025">
    <property type="protein sequence ID" value="QRC93747.1"/>
    <property type="molecule type" value="Genomic_DNA"/>
</dbReference>
<organism evidence="2 3">
    <name type="scientific">Phaeosphaeria nodorum (strain SN15 / ATCC MYA-4574 / FGSC 10173)</name>
    <name type="common">Glume blotch fungus</name>
    <name type="synonym">Parastagonospora nodorum</name>
    <dbReference type="NCBI Taxonomy" id="321614"/>
    <lineage>
        <taxon>Eukaryota</taxon>
        <taxon>Fungi</taxon>
        <taxon>Dikarya</taxon>
        <taxon>Ascomycota</taxon>
        <taxon>Pezizomycotina</taxon>
        <taxon>Dothideomycetes</taxon>
        <taxon>Pleosporomycetidae</taxon>
        <taxon>Pleosporales</taxon>
        <taxon>Pleosporineae</taxon>
        <taxon>Phaeosphaeriaceae</taxon>
        <taxon>Parastagonospora</taxon>
    </lineage>
</organism>
<dbReference type="AlphaFoldDB" id="A0A7U2HZF9"/>